<evidence type="ECO:0000259" key="2">
    <source>
        <dbReference type="PROSITE" id="PS50937"/>
    </source>
</evidence>
<dbReference type="eggNOG" id="COG0789">
    <property type="taxonomic scope" value="Bacteria"/>
</dbReference>
<sequence length="164" mass="18740">MAMLYTKSEVVVHGDMKLYKIGELAELAGVSKRTIDYYTNLSLLKPVRSESNYRYYHQDSLLRLKLIEGMKKQRFTLDEIKERMSVLDQSFLSGETGKNKPASIDVNFLKEQFKQLEIQLAQLQPVMSGMDAKQAALVTRQALMQSLAVIQSLLLYLNETAPFI</sequence>
<keyword evidence="4" id="KW-1185">Reference proteome</keyword>
<evidence type="ECO:0000256" key="1">
    <source>
        <dbReference type="ARBA" id="ARBA00023125"/>
    </source>
</evidence>
<dbReference type="InterPro" id="IPR000551">
    <property type="entry name" value="MerR-type_HTH_dom"/>
</dbReference>
<feature type="domain" description="HTH merR-type" evidence="2">
    <location>
        <begin position="18"/>
        <end position="86"/>
    </location>
</feature>
<dbReference type="PANTHER" id="PTHR30204:SF95">
    <property type="entry name" value="HTH-TYPE TRANSCRIPTIONAL REGULATOR CUER"/>
    <property type="match status" value="1"/>
</dbReference>
<dbReference type="STRING" id="696281.Desru_1784"/>
<keyword evidence="1" id="KW-0238">DNA-binding</keyword>
<dbReference type="HOGENOM" id="CLU_060077_6_1_9"/>
<name>F6DTI5_DESRL</name>
<dbReference type="PANTHER" id="PTHR30204">
    <property type="entry name" value="REDOX-CYCLING DRUG-SENSING TRANSCRIPTIONAL ACTIVATOR SOXR"/>
    <property type="match status" value="1"/>
</dbReference>
<proteinExistence type="predicted"/>
<dbReference type="AlphaFoldDB" id="F6DTI5"/>
<evidence type="ECO:0000313" key="3">
    <source>
        <dbReference type="EMBL" id="AEG60047.1"/>
    </source>
</evidence>
<dbReference type="PROSITE" id="PS50937">
    <property type="entry name" value="HTH_MERR_2"/>
    <property type="match status" value="1"/>
</dbReference>
<dbReference type="Proteomes" id="UP000009234">
    <property type="component" value="Chromosome"/>
</dbReference>
<dbReference type="Gene3D" id="1.10.1660.10">
    <property type="match status" value="1"/>
</dbReference>
<dbReference type="CDD" id="cd04779">
    <property type="entry name" value="HTH_MerR-like_sg4"/>
    <property type="match status" value="1"/>
</dbReference>
<organism evidence="3 4">
    <name type="scientific">Desulforamulus ruminis (strain ATCC 23193 / DSM 2154 / NCIMB 8452 / DL)</name>
    <name type="common">Desulfotomaculum ruminis</name>
    <dbReference type="NCBI Taxonomy" id="696281"/>
    <lineage>
        <taxon>Bacteria</taxon>
        <taxon>Bacillati</taxon>
        <taxon>Bacillota</taxon>
        <taxon>Clostridia</taxon>
        <taxon>Eubacteriales</taxon>
        <taxon>Peptococcaceae</taxon>
        <taxon>Desulforamulus</taxon>
    </lineage>
</organism>
<dbReference type="InterPro" id="IPR047057">
    <property type="entry name" value="MerR_fam"/>
</dbReference>
<dbReference type="SMART" id="SM00422">
    <property type="entry name" value="HTH_MERR"/>
    <property type="match status" value="1"/>
</dbReference>
<dbReference type="EMBL" id="CP002780">
    <property type="protein sequence ID" value="AEG60047.1"/>
    <property type="molecule type" value="Genomic_DNA"/>
</dbReference>
<dbReference type="Pfam" id="PF13411">
    <property type="entry name" value="MerR_1"/>
    <property type="match status" value="1"/>
</dbReference>
<dbReference type="KEGG" id="dru:Desru_1784"/>
<evidence type="ECO:0000313" key="4">
    <source>
        <dbReference type="Proteomes" id="UP000009234"/>
    </source>
</evidence>
<dbReference type="InterPro" id="IPR009061">
    <property type="entry name" value="DNA-bd_dom_put_sf"/>
</dbReference>
<dbReference type="GO" id="GO:0003700">
    <property type="term" value="F:DNA-binding transcription factor activity"/>
    <property type="evidence" value="ECO:0007669"/>
    <property type="project" value="InterPro"/>
</dbReference>
<reference evidence="4" key="1">
    <citation type="submission" date="2011-05" db="EMBL/GenBank/DDBJ databases">
        <title>Complete sequence of Desulfotomaculum ruminis DSM 2154.</title>
        <authorList>
            <person name="Lucas S."/>
            <person name="Copeland A."/>
            <person name="Lapidus A."/>
            <person name="Cheng J.-F."/>
            <person name="Goodwin L."/>
            <person name="Pitluck S."/>
            <person name="Lu M."/>
            <person name="Detter J.C."/>
            <person name="Han C."/>
            <person name="Tapia R."/>
            <person name="Land M."/>
            <person name="Hauser L."/>
            <person name="Kyrpides N."/>
            <person name="Ivanova N."/>
            <person name="Mikhailova N."/>
            <person name="Pagani I."/>
            <person name="Stams A.J.M."/>
            <person name="Plugge C.M."/>
            <person name="Muyzer G."/>
            <person name="Kuever J."/>
            <person name="Parshina S.N."/>
            <person name="Ivanova A.E."/>
            <person name="Nazina T.N."/>
            <person name="Brambilla E."/>
            <person name="Spring S."/>
            <person name="Klenk H.-P."/>
            <person name="Woyke T."/>
        </authorList>
    </citation>
    <scope>NUCLEOTIDE SEQUENCE [LARGE SCALE GENOMIC DNA]</scope>
    <source>
        <strain evidence="4">ATCC 23193 / DSM 2154 / NCIB 8452 / DL</strain>
    </source>
</reference>
<dbReference type="SUPFAM" id="SSF46955">
    <property type="entry name" value="Putative DNA-binding domain"/>
    <property type="match status" value="1"/>
</dbReference>
<reference evidence="3 4" key="2">
    <citation type="journal article" date="2012" name="Stand. Genomic Sci.">
        <title>Complete genome sequence of the sulfate-reducing firmicute Desulfotomaculum ruminis type strain (DL(T)).</title>
        <authorList>
            <person name="Spring S."/>
            <person name="Visser M."/>
            <person name="Lu M."/>
            <person name="Copeland A."/>
            <person name="Lapidus A."/>
            <person name="Lucas S."/>
            <person name="Cheng J.F."/>
            <person name="Han C."/>
            <person name="Tapia R."/>
            <person name="Goodwin L.A."/>
            <person name="Pitluck S."/>
            <person name="Ivanova N."/>
            <person name="Land M."/>
            <person name="Hauser L."/>
            <person name="Larimer F."/>
            <person name="Rohde M."/>
            <person name="Goker M."/>
            <person name="Detter J.C."/>
            <person name="Kyrpides N.C."/>
            <person name="Woyke T."/>
            <person name="Schaap P.J."/>
            <person name="Plugge C.M."/>
            <person name="Muyzer G."/>
            <person name="Kuever J."/>
            <person name="Pereira I.A."/>
            <person name="Parshina S.N."/>
            <person name="Bernier-Latmani R."/>
            <person name="Stams A.J."/>
            <person name="Klenk H.P."/>
        </authorList>
    </citation>
    <scope>NUCLEOTIDE SEQUENCE [LARGE SCALE GENOMIC DNA]</scope>
    <source>
        <strain evidence="4">ATCC 23193 / DSM 2154 / NCIB 8452 / DL</strain>
    </source>
</reference>
<protein>
    <submittedName>
        <fullName evidence="3">Regulatory protein MerR</fullName>
    </submittedName>
</protein>
<accession>F6DTI5</accession>
<dbReference type="GO" id="GO:0003677">
    <property type="term" value="F:DNA binding"/>
    <property type="evidence" value="ECO:0007669"/>
    <property type="project" value="UniProtKB-KW"/>
</dbReference>
<gene>
    <name evidence="3" type="ordered locus">Desru_1784</name>
</gene>